<reference evidence="6" key="2">
    <citation type="submission" date="2022-01" db="EMBL/GenBank/DDBJ databases">
        <authorList>
            <person name="Yamashiro T."/>
            <person name="Shiraishi A."/>
            <person name="Satake H."/>
            <person name="Nakayama K."/>
        </authorList>
    </citation>
    <scope>NUCLEOTIDE SEQUENCE</scope>
</reference>
<sequence length="738" mass="85145">MFALERVQSFAHDAQKDRAAVRAEIEVLRRERHAYEQESMETRQALASCQVANDLASVSFMGYSQLDADLLTALAKAEKQARVRNGYNSNGSGTKASQDAPRMLLLEFGNAKPLDFKALREVVGLNSWFEKMEFNPSFGNDALTWWNAHVKTTTPEADHAMPWAALKKMMTDKYCPRGKIKKIETEMWNLKVRGTDVVAYSRRFQQLALMCSRMFLEEIDKIERFGGLPDIIVINAPVAYADTSAERDERKRKYDDLSKNNKNQQNKRQNTGQANTAGNSGRKSYAGSKPLCSKCNYNLFERTCRVFLRLDKWSCKLIGLLIFSAAPVARAPYRLAPSEMKELSEQLKELSDKGFIRPMKNRYPLPRIDDLFDQLQGSSVYSKIDLRSGYHQLRVREEDISKTAFRTRYGHYEFQVMSFGLTNALAVFMDLMNRNKQEHEEHLKIILELLKKEELNEDFPRILRDASKKCLGAVLMQREKKAIREQKLETQACGWNPMPQWAGRRVRLLTIAITDRTSRPHQFEALYGRKCRSTVCWGLKLVEAQILGLGPELIQETTEKIIQIKQRMQAARDRQKSYADLKRKPMEFQVGDKVMLKVSPWKGVVRFGKRGKLNPRYVGPFKVLEKVGEVAYKLELPEELSRVHNTFHVSNLKKCHADEPLAVLLDGLHLDDKLHFVEEPLEIVGREVKRLKRSRIPLVKVRWNSKRGPEFTWEREDQFEKKYPHLFTKTTPSSSAAL</sequence>
<feature type="domain" description="Retrotransposon gag" evidence="4">
    <location>
        <begin position="137"/>
        <end position="225"/>
    </location>
</feature>
<dbReference type="InterPro" id="IPR043128">
    <property type="entry name" value="Rev_trsase/Diguanyl_cyclase"/>
</dbReference>
<dbReference type="EMBL" id="BQNB010020566">
    <property type="protein sequence ID" value="GJT97315.1"/>
    <property type="molecule type" value="Genomic_DNA"/>
</dbReference>
<evidence type="ECO:0000256" key="1">
    <source>
        <dbReference type="SAM" id="Coils"/>
    </source>
</evidence>
<evidence type="ECO:0000313" key="6">
    <source>
        <dbReference type="EMBL" id="GJT97315.1"/>
    </source>
</evidence>
<dbReference type="InterPro" id="IPR053134">
    <property type="entry name" value="RNA-dir_DNA_polymerase"/>
</dbReference>
<dbReference type="Gene3D" id="3.30.70.270">
    <property type="match status" value="1"/>
</dbReference>
<reference evidence="6" key="1">
    <citation type="journal article" date="2022" name="Int. J. Mol. Sci.">
        <title>Draft Genome of Tanacetum Coccineum: Genomic Comparison of Closely Related Tanacetum-Family Plants.</title>
        <authorList>
            <person name="Yamashiro T."/>
            <person name="Shiraishi A."/>
            <person name="Nakayama K."/>
            <person name="Satake H."/>
        </authorList>
    </citation>
    <scope>NUCLEOTIDE SEQUENCE</scope>
</reference>
<feature type="domain" description="Reverse transcriptase" evidence="3">
    <location>
        <begin position="337"/>
        <end position="442"/>
    </location>
</feature>
<evidence type="ECO:0000259" key="3">
    <source>
        <dbReference type="Pfam" id="PF00078"/>
    </source>
</evidence>
<dbReference type="SUPFAM" id="SSF56672">
    <property type="entry name" value="DNA/RNA polymerases"/>
    <property type="match status" value="1"/>
</dbReference>
<feature type="domain" description="Tf2-1-like SH3-like" evidence="5">
    <location>
        <begin position="591"/>
        <end position="656"/>
    </location>
</feature>
<feature type="compositionally biased region" description="Low complexity" evidence="2">
    <location>
        <begin position="260"/>
        <end position="270"/>
    </location>
</feature>
<dbReference type="InterPro" id="IPR000477">
    <property type="entry name" value="RT_dom"/>
</dbReference>
<organism evidence="6 7">
    <name type="scientific">Tanacetum coccineum</name>
    <dbReference type="NCBI Taxonomy" id="301880"/>
    <lineage>
        <taxon>Eukaryota</taxon>
        <taxon>Viridiplantae</taxon>
        <taxon>Streptophyta</taxon>
        <taxon>Embryophyta</taxon>
        <taxon>Tracheophyta</taxon>
        <taxon>Spermatophyta</taxon>
        <taxon>Magnoliopsida</taxon>
        <taxon>eudicotyledons</taxon>
        <taxon>Gunneridae</taxon>
        <taxon>Pentapetalae</taxon>
        <taxon>asterids</taxon>
        <taxon>campanulids</taxon>
        <taxon>Asterales</taxon>
        <taxon>Asteraceae</taxon>
        <taxon>Asteroideae</taxon>
        <taxon>Anthemideae</taxon>
        <taxon>Anthemidinae</taxon>
        <taxon>Tanacetum</taxon>
    </lineage>
</organism>
<dbReference type="CDD" id="cd01647">
    <property type="entry name" value="RT_LTR"/>
    <property type="match status" value="1"/>
</dbReference>
<evidence type="ECO:0000256" key="2">
    <source>
        <dbReference type="SAM" id="MobiDB-lite"/>
    </source>
</evidence>
<dbReference type="InterPro" id="IPR056924">
    <property type="entry name" value="SH3_Tf2-1"/>
</dbReference>
<evidence type="ECO:0000259" key="4">
    <source>
        <dbReference type="Pfam" id="PF03732"/>
    </source>
</evidence>
<keyword evidence="6" id="KW-0808">Transferase</keyword>
<keyword evidence="6" id="KW-0695">RNA-directed DNA polymerase</keyword>
<dbReference type="GO" id="GO:0003964">
    <property type="term" value="F:RNA-directed DNA polymerase activity"/>
    <property type="evidence" value="ECO:0007669"/>
    <property type="project" value="UniProtKB-KW"/>
</dbReference>
<dbReference type="PANTHER" id="PTHR24559">
    <property type="entry name" value="TRANSPOSON TY3-I GAG-POL POLYPROTEIN"/>
    <property type="match status" value="1"/>
</dbReference>
<feature type="region of interest" description="Disordered" evidence="2">
    <location>
        <begin position="245"/>
        <end position="287"/>
    </location>
</feature>
<feature type="compositionally biased region" description="Basic and acidic residues" evidence="2">
    <location>
        <begin position="245"/>
        <end position="259"/>
    </location>
</feature>
<proteinExistence type="predicted"/>
<keyword evidence="7" id="KW-1185">Reference proteome</keyword>
<protein>
    <submittedName>
        <fullName evidence="6">Reverse transcriptase domain-containing protein</fullName>
    </submittedName>
</protein>
<dbReference type="PANTHER" id="PTHR24559:SF427">
    <property type="entry name" value="RNA-DIRECTED DNA POLYMERASE"/>
    <property type="match status" value="1"/>
</dbReference>
<keyword evidence="6" id="KW-0548">Nucleotidyltransferase</keyword>
<comment type="caution">
    <text evidence="6">The sequence shown here is derived from an EMBL/GenBank/DDBJ whole genome shotgun (WGS) entry which is preliminary data.</text>
</comment>
<evidence type="ECO:0000259" key="5">
    <source>
        <dbReference type="Pfam" id="PF24626"/>
    </source>
</evidence>
<name>A0ABQ5IBB0_9ASTR</name>
<dbReference type="Proteomes" id="UP001151760">
    <property type="component" value="Unassembled WGS sequence"/>
</dbReference>
<dbReference type="Pfam" id="PF03732">
    <property type="entry name" value="Retrotrans_gag"/>
    <property type="match status" value="1"/>
</dbReference>
<dbReference type="Pfam" id="PF00078">
    <property type="entry name" value="RVT_1"/>
    <property type="match status" value="1"/>
</dbReference>
<feature type="compositionally biased region" description="Polar residues" evidence="2">
    <location>
        <begin position="271"/>
        <end position="282"/>
    </location>
</feature>
<accession>A0ABQ5IBB0</accession>
<dbReference type="InterPro" id="IPR043502">
    <property type="entry name" value="DNA/RNA_pol_sf"/>
</dbReference>
<gene>
    <name evidence="6" type="ORF">Tco_1092833</name>
</gene>
<dbReference type="Pfam" id="PF24626">
    <property type="entry name" value="SH3_Tf2-1"/>
    <property type="match status" value="1"/>
</dbReference>
<feature type="coiled-coil region" evidence="1">
    <location>
        <begin position="11"/>
        <end position="45"/>
    </location>
</feature>
<dbReference type="InterPro" id="IPR005162">
    <property type="entry name" value="Retrotrans_gag_dom"/>
</dbReference>
<keyword evidence="1" id="KW-0175">Coiled coil</keyword>
<dbReference type="Gene3D" id="3.10.10.10">
    <property type="entry name" value="HIV Type 1 Reverse Transcriptase, subunit A, domain 1"/>
    <property type="match status" value="1"/>
</dbReference>
<evidence type="ECO:0000313" key="7">
    <source>
        <dbReference type="Proteomes" id="UP001151760"/>
    </source>
</evidence>